<dbReference type="InterPro" id="IPR008928">
    <property type="entry name" value="6-hairpin_glycosidase_sf"/>
</dbReference>
<dbReference type="PANTHER" id="PTHR31616">
    <property type="entry name" value="TREHALASE"/>
    <property type="match status" value="1"/>
</dbReference>
<dbReference type="EMBL" id="BNJF01000007">
    <property type="protein sequence ID" value="GHO50233.1"/>
    <property type="molecule type" value="Genomic_DNA"/>
</dbReference>
<dbReference type="InterPro" id="IPR012341">
    <property type="entry name" value="6hp_glycosidase-like_sf"/>
</dbReference>
<dbReference type="InterPro" id="IPR045582">
    <property type="entry name" value="Trehalase-like_N"/>
</dbReference>
<keyword evidence="4" id="KW-1185">Reference proteome</keyword>
<dbReference type="GO" id="GO:0005975">
    <property type="term" value="P:carbohydrate metabolic process"/>
    <property type="evidence" value="ECO:0007669"/>
    <property type="project" value="InterPro"/>
</dbReference>
<name>A0A8J3MXZ1_9CHLR</name>
<dbReference type="AlphaFoldDB" id="A0A8J3MXZ1"/>
<gene>
    <name evidence="3" type="ORF">KSX_83960</name>
</gene>
<dbReference type="PANTHER" id="PTHR31616:SF0">
    <property type="entry name" value="GLUCAN 1,4-ALPHA-GLUCOSIDASE"/>
    <property type="match status" value="1"/>
</dbReference>
<accession>A0A8J3MXZ1</accession>
<evidence type="ECO:0000259" key="1">
    <source>
        <dbReference type="Pfam" id="PF00723"/>
    </source>
</evidence>
<dbReference type="GO" id="GO:0004553">
    <property type="term" value="F:hydrolase activity, hydrolyzing O-glycosyl compounds"/>
    <property type="evidence" value="ECO:0007669"/>
    <property type="project" value="TreeGrafter"/>
</dbReference>
<protein>
    <submittedName>
        <fullName evidence="3">Glucoamylase</fullName>
    </submittedName>
</protein>
<proteinExistence type="predicted"/>
<reference evidence="3" key="1">
    <citation type="submission" date="2020-10" db="EMBL/GenBank/DDBJ databases">
        <title>Taxonomic study of unclassified bacteria belonging to the class Ktedonobacteria.</title>
        <authorList>
            <person name="Yabe S."/>
            <person name="Wang C.M."/>
            <person name="Zheng Y."/>
            <person name="Sakai Y."/>
            <person name="Cavaletti L."/>
            <person name="Monciardini P."/>
            <person name="Donadio S."/>
        </authorList>
    </citation>
    <scope>NUCLEOTIDE SEQUENCE</scope>
    <source>
        <strain evidence="3">SOSP1-1</strain>
    </source>
</reference>
<evidence type="ECO:0000313" key="4">
    <source>
        <dbReference type="Proteomes" id="UP000612362"/>
    </source>
</evidence>
<feature type="domain" description="GH15-like" evidence="1">
    <location>
        <begin position="234"/>
        <end position="551"/>
    </location>
</feature>
<comment type="caution">
    <text evidence="3">The sequence shown here is derived from an EMBL/GenBank/DDBJ whole genome shotgun (WGS) entry which is preliminary data.</text>
</comment>
<dbReference type="RefSeq" id="WP_220199284.1">
    <property type="nucleotide sequence ID" value="NZ_BNJF01000007.1"/>
</dbReference>
<dbReference type="InterPro" id="IPR011613">
    <property type="entry name" value="GH15-like"/>
</dbReference>
<dbReference type="SUPFAM" id="SSF48208">
    <property type="entry name" value="Six-hairpin glycosidases"/>
    <property type="match status" value="1"/>
</dbReference>
<dbReference type="Proteomes" id="UP000612362">
    <property type="component" value="Unassembled WGS sequence"/>
</dbReference>
<dbReference type="Pfam" id="PF00723">
    <property type="entry name" value="Glyco_hydro_15"/>
    <property type="match status" value="1"/>
</dbReference>
<dbReference type="Gene3D" id="1.50.10.10">
    <property type="match status" value="1"/>
</dbReference>
<organism evidence="3 4">
    <name type="scientific">Ktedonospora formicarum</name>
    <dbReference type="NCBI Taxonomy" id="2778364"/>
    <lineage>
        <taxon>Bacteria</taxon>
        <taxon>Bacillati</taxon>
        <taxon>Chloroflexota</taxon>
        <taxon>Ktedonobacteria</taxon>
        <taxon>Ktedonobacterales</taxon>
        <taxon>Ktedonobacteraceae</taxon>
        <taxon>Ktedonospora</taxon>
    </lineage>
</organism>
<evidence type="ECO:0000259" key="2">
    <source>
        <dbReference type="Pfam" id="PF19291"/>
    </source>
</evidence>
<evidence type="ECO:0000313" key="3">
    <source>
        <dbReference type="EMBL" id="GHO50233.1"/>
    </source>
</evidence>
<dbReference type="Pfam" id="PF19291">
    <property type="entry name" value="TREH_N"/>
    <property type="match status" value="1"/>
</dbReference>
<feature type="domain" description="Trehalase-like N-terminal" evidence="2">
    <location>
        <begin position="9"/>
        <end position="149"/>
    </location>
</feature>
<sequence>MLELQCKYLPIEDYAVIGDLHTVALVGKNGSIDWCCLPRFDAPTVFGALLDAEKGGFFRISPPATHDMRIFQMYMPDTNVLLTRFLCRDGIAEITDFMPIKADEDSHALPHHIVRSVAVYRGDMEFELTCRPAFNYARDAHDMRLTEQGALFHSRDLHLGLSTTLKLHPDNHGGVHTRFVLHKGESIHVMLESTTEGADTPEPLSEEDYQEMYHTTMQFWTSWLKKCQYQGRWREQVERSALVLKLLTYSPTGAIVAAPTTSLPETLGGTRNWDYRYTWLRDAAFSLYSLLTLGFTQEAEQFMGWLDDRTHELHSGGCLLQPMYGLDGQHDLVEETLSHLEGYKGSAPVRIGNGAYTQTQLDVFGELLDAIYIFNRYKAISYDLWQHIQSALHWLNDHWQEPDEGIWEVRGGKKPFVHSKLMSWVAFDRAQRIARHRGLPSPYMAWQQTSTDIYQQIMEEGWSEKQQSFVQYYGSEAVDASLLLMGLLKFTGAQEPRMLSTIRRIQRELAKSVLVSRYDPLDAANDGIGTYEGDFGACSFWLAESLARSGCPQEGRLLLEKMLSFSNHVGLFAEEVGPVGEALGNYPQAFTHLALITACVNIDRALDDKSDQGIP</sequence>